<keyword evidence="3 8" id="KW-0032">Aminotransferase</keyword>
<evidence type="ECO:0000256" key="6">
    <source>
        <dbReference type="RuleBase" id="RU004106"/>
    </source>
</evidence>
<dbReference type="Proteomes" id="UP000034119">
    <property type="component" value="Unassembled WGS sequence"/>
</dbReference>
<dbReference type="InterPro" id="IPR001544">
    <property type="entry name" value="Aminotrans_IV"/>
</dbReference>
<keyword evidence="4 8" id="KW-0808">Transferase</keyword>
<evidence type="ECO:0000256" key="3">
    <source>
        <dbReference type="ARBA" id="ARBA00022576"/>
    </source>
</evidence>
<dbReference type="SUPFAM" id="SSF56752">
    <property type="entry name" value="D-aminoacid aminotransferase-like PLP-dependent enzymes"/>
    <property type="match status" value="1"/>
</dbReference>
<dbReference type="EC" id="2.6.1.42" evidence="8"/>
<gene>
    <name evidence="9" type="ORF">UY40_C0006G0002</name>
</gene>
<dbReference type="Gene3D" id="3.20.10.10">
    <property type="entry name" value="D-amino Acid Aminotransferase, subunit A, domain 2"/>
    <property type="match status" value="1"/>
</dbReference>
<dbReference type="PANTHER" id="PTHR42825">
    <property type="entry name" value="AMINO ACID AMINOTRANSFERASE"/>
    <property type="match status" value="1"/>
</dbReference>
<organism evidence="9 10">
    <name type="scientific">candidate division CPR1 bacterium GW2011_GWC1_49_13</name>
    <dbReference type="NCBI Taxonomy" id="1618342"/>
    <lineage>
        <taxon>Bacteria</taxon>
        <taxon>candidate division CPR1</taxon>
    </lineage>
</organism>
<dbReference type="PROSITE" id="PS00770">
    <property type="entry name" value="AA_TRANSFER_CLASS_4"/>
    <property type="match status" value="1"/>
</dbReference>
<dbReference type="InterPro" id="IPR043131">
    <property type="entry name" value="BCAT-like_N"/>
</dbReference>
<comment type="cofactor">
    <cofactor evidence="1 7">
        <name>pyridoxal 5'-phosphate</name>
        <dbReference type="ChEBI" id="CHEBI:597326"/>
    </cofactor>
</comment>
<protein>
    <recommendedName>
        <fullName evidence="8">Branched-chain-amino-acid aminotransferase</fullName>
        <ecNumber evidence="8">2.6.1.42</ecNumber>
    </recommendedName>
</protein>
<dbReference type="EMBL" id="LCPW01000006">
    <property type="protein sequence ID" value="KKW05908.1"/>
    <property type="molecule type" value="Genomic_DNA"/>
</dbReference>
<dbReference type="InterPro" id="IPR005786">
    <property type="entry name" value="B_amino_transII"/>
</dbReference>
<evidence type="ECO:0000256" key="4">
    <source>
        <dbReference type="ARBA" id="ARBA00022679"/>
    </source>
</evidence>
<evidence type="ECO:0000256" key="2">
    <source>
        <dbReference type="ARBA" id="ARBA00009320"/>
    </source>
</evidence>
<dbReference type="STRING" id="1618342.UY40_C0006G0002"/>
<comment type="catalytic activity">
    <reaction evidence="8">
        <text>L-isoleucine + 2-oxoglutarate = (S)-3-methyl-2-oxopentanoate + L-glutamate</text>
        <dbReference type="Rhea" id="RHEA:24801"/>
        <dbReference type="ChEBI" id="CHEBI:16810"/>
        <dbReference type="ChEBI" id="CHEBI:29985"/>
        <dbReference type="ChEBI" id="CHEBI:35146"/>
        <dbReference type="ChEBI" id="CHEBI:58045"/>
        <dbReference type="EC" id="2.6.1.42"/>
    </reaction>
</comment>
<evidence type="ECO:0000256" key="1">
    <source>
        <dbReference type="ARBA" id="ARBA00001933"/>
    </source>
</evidence>
<proteinExistence type="inferred from homology"/>
<accession>A0A0G1VH71</accession>
<dbReference type="GO" id="GO:0009082">
    <property type="term" value="P:branched-chain amino acid biosynthetic process"/>
    <property type="evidence" value="ECO:0007669"/>
    <property type="project" value="UniProtKB-KW"/>
</dbReference>
<dbReference type="InterPro" id="IPR043132">
    <property type="entry name" value="BCAT-like_C"/>
</dbReference>
<dbReference type="PANTHER" id="PTHR42825:SF2">
    <property type="entry name" value="BRANCHED-CHAIN-AMINO-ACID AMINOTRANSFERASE 3, CHLOROPLASTIC-RELATED"/>
    <property type="match status" value="1"/>
</dbReference>
<comment type="similarity">
    <text evidence="2 6">Belongs to the class-IV pyridoxal-phosphate-dependent aminotransferase family.</text>
</comment>
<dbReference type="GO" id="GO:0004084">
    <property type="term" value="F:branched-chain-amino-acid transaminase activity"/>
    <property type="evidence" value="ECO:0007669"/>
    <property type="project" value="UniProtKB-EC"/>
</dbReference>
<evidence type="ECO:0000313" key="9">
    <source>
        <dbReference type="EMBL" id="KKW05908.1"/>
    </source>
</evidence>
<dbReference type="InterPro" id="IPR018300">
    <property type="entry name" value="Aminotrans_IV_CS"/>
</dbReference>
<dbReference type="Gene3D" id="3.30.470.10">
    <property type="match status" value="1"/>
</dbReference>
<evidence type="ECO:0000256" key="8">
    <source>
        <dbReference type="RuleBase" id="RU004517"/>
    </source>
</evidence>
<comment type="catalytic activity">
    <reaction evidence="8">
        <text>L-leucine + 2-oxoglutarate = 4-methyl-2-oxopentanoate + L-glutamate</text>
        <dbReference type="Rhea" id="RHEA:18321"/>
        <dbReference type="ChEBI" id="CHEBI:16810"/>
        <dbReference type="ChEBI" id="CHEBI:17865"/>
        <dbReference type="ChEBI" id="CHEBI:29985"/>
        <dbReference type="ChEBI" id="CHEBI:57427"/>
        <dbReference type="EC" id="2.6.1.42"/>
    </reaction>
</comment>
<name>A0A0G1VH71_9BACT</name>
<dbReference type="InterPro" id="IPR036038">
    <property type="entry name" value="Aminotransferase-like"/>
</dbReference>
<dbReference type="AlphaFoldDB" id="A0A0G1VH71"/>
<comment type="caution">
    <text evidence="9">The sequence shown here is derived from an EMBL/GenBank/DDBJ whole genome shotgun (WGS) entry which is preliminary data.</text>
</comment>
<evidence type="ECO:0000256" key="7">
    <source>
        <dbReference type="RuleBase" id="RU004516"/>
    </source>
</evidence>
<dbReference type="Pfam" id="PF01063">
    <property type="entry name" value="Aminotran_4"/>
    <property type="match status" value="1"/>
</dbReference>
<evidence type="ECO:0000313" key="10">
    <source>
        <dbReference type="Proteomes" id="UP000034119"/>
    </source>
</evidence>
<keyword evidence="5 7" id="KW-0663">Pyridoxal phosphate</keyword>
<reference evidence="9 10" key="1">
    <citation type="journal article" date="2015" name="Nature">
        <title>rRNA introns, odd ribosomes, and small enigmatic genomes across a large radiation of phyla.</title>
        <authorList>
            <person name="Brown C.T."/>
            <person name="Hug L.A."/>
            <person name="Thomas B.C."/>
            <person name="Sharon I."/>
            <person name="Castelle C.J."/>
            <person name="Singh A."/>
            <person name="Wilkins M.J."/>
            <person name="Williams K.H."/>
            <person name="Banfield J.F."/>
        </authorList>
    </citation>
    <scope>NUCLEOTIDE SEQUENCE [LARGE SCALE GENOMIC DNA]</scope>
</reference>
<evidence type="ECO:0000256" key="5">
    <source>
        <dbReference type="ARBA" id="ARBA00022898"/>
    </source>
</evidence>
<dbReference type="GO" id="GO:0008652">
    <property type="term" value="P:amino acid biosynthetic process"/>
    <property type="evidence" value="ECO:0007669"/>
    <property type="project" value="UniProtKB-KW"/>
</dbReference>
<keyword evidence="8" id="KW-0028">Amino-acid biosynthesis</keyword>
<comment type="catalytic activity">
    <reaction evidence="8">
        <text>L-valine + 2-oxoglutarate = 3-methyl-2-oxobutanoate + L-glutamate</text>
        <dbReference type="Rhea" id="RHEA:24813"/>
        <dbReference type="ChEBI" id="CHEBI:11851"/>
        <dbReference type="ChEBI" id="CHEBI:16810"/>
        <dbReference type="ChEBI" id="CHEBI:29985"/>
        <dbReference type="ChEBI" id="CHEBI:57762"/>
        <dbReference type="EC" id="2.6.1.42"/>
    </reaction>
</comment>
<keyword evidence="8" id="KW-0100">Branched-chain amino acid biosynthesis</keyword>
<sequence length="316" mass="34396">MIAVKKFVAGNFVWRSGKLEEVGPKEAIRLPVLSQALDYSRTAISGIRITPHFRDAETLLIFCLEDHLQRLLDSCQKLGFEPSATFSDLYSAAIEVVRHNWDLLKGGGYMRAVAYDPRSLVSPQTQGPVEIIIFAGQFGEYLPSGDLRLTFDDILRTGNQGAAKAAANYLGFAQAKRRAQILKVDDVIGITTGLLGRLVIGEGTTSNLFLVIDGKILTAPLEAGVLAGVTRARVIQIARDLGYWVGEKENVGVSLVPLAREIFLTGTASYVASATHLGVHPLETTVGQKINHVLRDAIAGKILQYQDWNTPVEIAK</sequence>